<evidence type="ECO:0000313" key="2">
    <source>
        <dbReference type="Proteomes" id="UP000708148"/>
    </source>
</evidence>
<comment type="caution">
    <text evidence="1">The sequence shown here is derived from an EMBL/GenBank/DDBJ whole genome shotgun (WGS) entry which is preliminary data.</text>
</comment>
<sequence length="100" mass="11139">MRTNLPPKLHNRVRIYCHAAWDSTSISNSPKAHVTFVARIFVTCAIRLLVGVLKDETVVGTRFNPCSASPLDCNIDVCGQQRVFSSVAQEWPEQLTNCAH</sequence>
<proteinExistence type="predicted"/>
<dbReference type="AlphaFoldDB" id="A0A8S1IW79"/>
<dbReference type="EMBL" id="CAJHUC010000768">
    <property type="protein sequence ID" value="CAD7698139.1"/>
    <property type="molecule type" value="Genomic_DNA"/>
</dbReference>
<evidence type="ECO:0000313" key="1">
    <source>
        <dbReference type="EMBL" id="CAD7698139.1"/>
    </source>
</evidence>
<organism evidence="1 2">
    <name type="scientific">Ostreobium quekettii</name>
    <dbReference type="NCBI Taxonomy" id="121088"/>
    <lineage>
        <taxon>Eukaryota</taxon>
        <taxon>Viridiplantae</taxon>
        <taxon>Chlorophyta</taxon>
        <taxon>core chlorophytes</taxon>
        <taxon>Ulvophyceae</taxon>
        <taxon>TCBD clade</taxon>
        <taxon>Bryopsidales</taxon>
        <taxon>Ostreobineae</taxon>
        <taxon>Ostreobiaceae</taxon>
        <taxon>Ostreobium</taxon>
    </lineage>
</organism>
<protein>
    <submittedName>
        <fullName evidence="1">Uncharacterized protein</fullName>
    </submittedName>
</protein>
<reference evidence="1" key="1">
    <citation type="submission" date="2020-12" db="EMBL/GenBank/DDBJ databases">
        <authorList>
            <person name="Iha C."/>
        </authorList>
    </citation>
    <scope>NUCLEOTIDE SEQUENCE</scope>
</reference>
<gene>
    <name evidence="1" type="ORF">OSTQU699_LOCUS3500</name>
</gene>
<accession>A0A8S1IW79</accession>
<name>A0A8S1IW79_9CHLO</name>
<dbReference type="Proteomes" id="UP000708148">
    <property type="component" value="Unassembled WGS sequence"/>
</dbReference>
<keyword evidence="2" id="KW-1185">Reference proteome</keyword>